<proteinExistence type="predicted"/>
<dbReference type="Proteomes" id="UP001143910">
    <property type="component" value="Unassembled WGS sequence"/>
</dbReference>
<reference evidence="1" key="1">
    <citation type="submission" date="2022-08" db="EMBL/GenBank/DDBJ databases">
        <title>Genome Sequence of Lecanicillium fungicola.</title>
        <authorList>
            <person name="Buettner E."/>
        </authorList>
    </citation>
    <scope>NUCLEOTIDE SEQUENCE</scope>
    <source>
        <strain evidence="1">Babe33</strain>
    </source>
</reference>
<organism evidence="1 2">
    <name type="scientific">Zarea fungicola</name>
    <dbReference type="NCBI Taxonomy" id="93591"/>
    <lineage>
        <taxon>Eukaryota</taxon>
        <taxon>Fungi</taxon>
        <taxon>Dikarya</taxon>
        <taxon>Ascomycota</taxon>
        <taxon>Pezizomycotina</taxon>
        <taxon>Sordariomycetes</taxon>
        <taxon>Hypocreomycetidae</taxon>
        <taxon>Hypocreales</taxon>
        <taxon>Cordycipitaceae</taxon>
        <taxon>Zarea</taxon>
    </lineage>
</organism>
<gene>
    <name evidence="1" type="ORF">NQ176_g5061</name>
</gene>
<comment type="caution">
    <text evidence="1">The sequence shown here is derived from an EMBL/GenBank/DDBJ whole genome shotgun (WGS) entry which is preliminary data.</text>
</comment>
<keyword evidence="2" id="KW-1185">Reference proteome</keyword>
<evidence type="ECO:0000313" key="1">
    <source>
        <dbReference type="EMBL" id="KAJ2976252.1"/>
    </source>
</evidence>
<name>A0ACC1NAA9_9HYPO</name>
<accession>A0ACC1NAA9</accession>
<evidence type="ECO:0000313" key="2">
    <source>
        <dbReference type="Proteomes" id="UP001143910"/>
    </source>
</evidence>
<dbReference type="EMBL" id="JANJQO010000604">
    <property type="protein sequence ID" value="KAJ2976252.1"/>
    <property type="molecule type" value="Genomic_DNA"/>
</dbReference>
<protein>
    <submittedName>
        <fullName evidence="1">Uncharacterized protein</fullName>
    </submittedName>
</protein>
<sequence length="416" mass="46772">MVNTGQPSRGCAICKKRKIKAGDEATQYTYDYQDQPLSLSPRGTNEYLPGLLNQPEATEAFKAIVTATGLAAMANAGHSMTWRAEAYSLYSKAIGHLRTDLSDPVRSKLDDTLATVMLMGTFEIVASGDAASMRTFGQHTIAAAHCIEMRGRTQFRSERAVRLFVQLRRVIRWSQWAEASQLPDEVPANRFSEINARLAAVRSEIKRNRITSPAVVTARLLKFDAEFEAWRRDLPLSWQYRSYRSMGSTDGESGDFDGQYDMYPDVWIASNWNSYRSTRLMIHEGIITATLKYGSSEEKSNLSESIEVLKKVTTEICSSVAYLLGYRRRGFKVCTAKADSRTGNPTPGGYLILWPLFLAGMLRTTAKPQRAWITDKLKRIGTIMGIHLAVSMARVLEEHNKSFSDEEVWLIGEFYP</sequence>